<reference evidence="2 3" key="1">
    <citation type="submission" date="2016-07" db="EMBL/GenBank/DDBJ databases">
        <title>Draft genome sequence of Prauserella sp. YIM 121212, isolated from alkaline soil.</title>
        <authorList>
            <person name="Ruckert C."/>
            <person name="Albersmeier A."/>
            <person name="Jiang C.-L."/>
            <person name="Jiang Y."/>
            <person name="Kalinowski J."/>
            <person name="Schneider O."/>
            <person name="Winkler A."/>
            <person name="Zotchev S.B."/>
        </authorList>
    </citation>
    <scope>NUCLEOTIDE SEQUENCE [LARGE SCALE GENOMIC DNA]</scope>
    <source>
        <strain evidence="2 3">YIM 121212</strain>
    </source>
</reference>
<protein>
    <recommendedName>
        <fullName evidence="1">DUF4387 domain-containing protein</fullName>
    </recommendedName>
</protein>
<gene>
    <name evidence="2" type="ORF">BA062_26875</name>
</gene>
<evidence type="ECO:0000313" key="2">
    <source>
        <dbReference type="EMBL" id="PXY24523.1"/>
    </source>
</evidence>
<evidence type="ECO:0000313" key="3">
    <source>
        <dbReference type="Proteomes" id="UP000247892"/>
    </source>
</evidence>
<sequence>MVRSKNAGPFTLTIDVMFDDPADAVRLHADLTSGTLEPALGPVAGEDVRVYLDETAAAVKLSVGRALPAGSAGDLDLYGCQQHVGVLAALGVPLP</sequence>
<keyword evidence="3" id="KW-1185">Reference proteome</keyword>
<feature type="domain" description="DUF4387" evidence="1">
    <location>
        <begin position="1"/>
        <end position="87"/>
    </location>
</feature>
<evidence type="ECO:0000259" key="1">
    <source>
        <dbReference type="Pfam" id="PF14330"/>
    </source>
</evidence>
<organism evidence="2 3">
    <name type="scientific">Prauserella flavalba</name>
    <dbReference type="NCBI Taxonomy" id="1477506"/>
    <lineage>
        <taxon>Bacteria</taxon>
        <taxon>Bacillati</taxon>
        <taxon>Actinomycetota</taxon>
        <taxon>Actinomycetes</taxon>
        <taxon>Pseudonocardiales</taxon>
        <taxon>Pseudonocardiaceae</taxon>
        <taxon>Prauserella</taxon>
    </lineage>
</organism>
<dbReference type="InterPro" id="IPR025496">
    <property type="entry name" value="DUF4387"/>
</dbReference>
<accession>A0A318LSB3</accession>
<name>A0A318LSB3_9PSEU</name>
<dbReference type="EMBL" id="MASU01000013">
    <property type="protein sequence ID" value="PXY24523.1"/>
    <property type="molecule type" value="Genomic_DNA"/>
</dbReference>
<comment type="caution">
    <text evidence="2">The sequence shown here is derived from an EMBL/GenBank/DDBJ whole genome shotgun (WGS) entry which is preliminary data.</text>
</comment>
<dbReference type="Proteomes" id="UP000247892">
    <property type="component" value="Unassembled WGS sequence"/>
</dbReference>
<dbReference type="AlphaFoldDB" id="A0A318LSB3"/>
<proteinExistence type="predicted"/>
<dbReference type="Pfam" id="PF14330">
    <property type="entry name" value="DUF4387"/>
    <property type="match status" value="1"/>
</dbReference>